<keyword evidence="4" id="KW-1185">Reference proteome</keyword>
<dbReference type="RefSeq" id="WP_073081068.1">
    <property type="nucleotide sequence ID" value="NZ_FQXV01000013.1"/>
</dbReference>
<dbReference type="Pfam" id="PF01478">
    <property type="entry name" value="Peptidase_A24"/>
    <property type="match status" value="1"/>
</dbReference>
<gene>
    <name evidence="3" type="ORF">SAMN02745823_03195</name>
</gene>
<evidence type="ECO:0000313" key="4">
    <source>
        <dbReference type="Proteomes" id="UP000183995"/>
    </source>
</evidence>
<dbReference type="AlphaFoldDB" id="A0A1M5Z429"/>
<dbReference type="InterPro" id="IPR000045">
    <property type="entry name" value="Prepilin_IV_endopep_pep"/>
</dbReference>
<accession>A0A1M5Z429</accession>
<keyword evidence="3" id="KW-0808">Transferase</keyword>
<name>A0A1M5Z429_9FIRM</name>
<keyword evidence="1" id="KW-0812">Transmembrane</keyword>
<feature type="transmembrane region" description="Helical" evidence="1">
    <location>
        <begin position="202"/>
        <end position="220"/>
    </location>
</feature>
<feature type="transmembrane region" description="Helical" evidence="1">
    <location>
        <begin position="69"/>
        <end position="88"/>
    </location>
</feature>
<dbReference type="STRING" id="1123282.SAMN02745823_03195"/>
<feature type="transmembrane region" description="Helical" evidence="1">
    <location>
        <begin position="171"/>
        <end position="190"/>
    </location>
</feature>
<keyword evidence="1" id="KW-0472">Membrane</keyword>
<proteinExistence type="predicted"/>
<evidence type="ECO:0000259" key="2">
    <source>
        <dbReference type="Pfam" id="PF01478"/>
    </source>
</evidence>
<dbReference type="Proteomes" id="UP000183995">
    <property type="component" value="Unassembled WGS sequence"/>
</dbReference>
<feature type="transmembrane region" description="Helical" evidence="1">
    <location>
        <begin position="46"/>
        <end position="63"/>
    </location>
</feature>
<feature type="domain" description="Prepilin type IV endopeptidase peptidase" evidence="2">
    <location>
        <begin position="76"/>
        <end position="186"/>
    </location>
</feature>
<keyword evidence="3" id="KW-0489">Methyltransferase</keyword>
<dbReference type="GO" id="GO:0016020">
    <property type="term" value="C:membrane"/>
    <property type="evidence" value="ECO:0007669"/>
    <property type="project" value="InterPro"/>
</dbReference>
<organism evidence="3 4">
    <name type="scientific">Sporobacter termitidis DSM 10068</name>
    <dbReference type="NCBI Taxonomy" id="1123282"/>
    <lineage>
        <taxon>Bacteria</taxon>
        <taxon>Bacillati</taxon>
        <taxon>Bacillota</taxon>
        <taxon>Clostridia</taxon>
        <taxon>Eubacteriales</taxon>
        <taxon>Oscillospiraceae</taxon>
        <taxon>Sporobacter</taxon>
    </lineage>
</organism>
<sequence length="224" mass="24098">MDFLKVGAFLCIGAALGLLIPRFSYGLILHKCAKRQQEPPEFFLQRSYKVLLIILDALLFAAAGWLMPLPQACIVCIFIFTALISVIIDLHIRIICNEVVLLIFVTGIAYRLLDGGVYALLGSLAALGINLVIFGGAALVTKLVTKELGVGVGDVKLAAVIAVTVGYPGVLYFLGGLAVAVGVYCILGLIHRFLTIKSTFPMCGHIMFGFLIALFIPFITNIPL</sequence>
<dbReference type="OrthoDB" id="1650845at2"/>
<feature type="transmembrane region" description="Helical" evidence="1">
    <location>
        <begin position="119"/>
        <end position="141"/>
    </location>
</feature>
<evidence type="ECO:0000256" key="1">
    <source>
        <dbReference type="SAM" id="Phobius"/>
    </source>
</evidence>
<dbReference type="GO" id="GO:0004190">
    <property type="term" value="F:aspartic-type endopeptidase activity"/>
    <property type="evidence" value="ECO:0007669"/>
    <property type="project" value="InterPro"/>
</dbReference>
<evidence type="ECO:0000313" key="3">
    <source>
        <dbReference type="EMBL" id="SHI18995.1"/>
    </source>
</evidence>
<dbReference type="GO" id="GO:0032259">
    <property type="term" value="P:methylation"/>
    <property type="evidence" value="ECO:0007669"/>
    <property type="project" value="UniProtKB-KW"/>
</dbReference>
<dbReference type="GO" id="GO:0008168">
    <property type="term" value="F:methyltransferase activity"/>
    <property type="evidence" value="ECO:0007669"/>
    <property type="project" value="UniProtKB-KW"/>
</dbReference>
<dbReference type="EMBL" id="FQXV01000013">
    <property type="protein sequence ID" value="SHI18995.1"/>
    <property type="molecule type" value="Genomic_DNA"/>
</dbReference>
<protein>
    <submittedName>
        <fullName evidence="3">Leader peptidase (Prepilin peptidase) / N-methyltransferase</fullName>
    </submittedName>
</protein>
<feature type="transmembrane region" description="Helical" evidence="1">
    <location>
        <begin position="6"/>
        <end position="25"/>
    </location>
</feature>
<keyword evidence="1" id="KW-1133">Transmembrane helix</keyword>
<dbReference type="Gene3D" id="1.20.120.1220">
    <property type="match status" value="1"/>
</dbReference>
<reference evidence="3 4" key="1">
    <citation type="submission" date="2016-11" db="EMBL/GenBank/DDBJ databases">
        <authorList>
            <person name="Jaros S."/>
            <person name="Januszkiewicz K."/>
            <person name="Wedrychowicz H."/>
        </authorList>
    </citation>
    <scope>NUCLEOTIDE SEQUENCE [LARGE SCALE GENOMIC DNA]</scope>
    <source>
        <strain evidence="3 4">DSM 10068</strain>
    </source>
</reference>